<dbReference type="SMART" id="SM00382">
    <property type="entry name" value="AAA"/>
    <property type="match status" value="1"/>
</dbReference>
<reference evidence="5 6" key="1">
    <citation type="submission" date="2017-12" db="EMBL/GenBank/DDBJ databases">
        <title>The genome sequence of Caulobacter sp. 410.</title>
        <authorList>
            <person name="Gao J."/>
            <person name="Mao X."/>
            <person name="Sun J."/>
        </authorList>
    </citation>
    <scope>NUCLEOTIDE SEQUENCE [LARGE SCALE GENOMIC DNA]</scope>
    <source>
        <strain evidence="5 6">410</strain>
    </source>
</reference>
<dbReference type="CDD" id="cd19481">
    <property type="entry name" value="RecA-like_protease"/>
    <property type="match status" value="1"/>
</dbReference>
<dbReference type="Pfam" id="PF00004">
    <property type="entry name" value="AAA"/>
    <property type="match status" value="1"/>
</dbReference>
<evidence type="ECO:0000259" key="4">
    <source>
        <dbReference type="SMART" id="SM00382"/>
    </source>
</evidence>
<evidence type="ECO:0000256" key="2">
    <source>
        <dbReference type="ARBA" id="ARBA00022741"/>
    </source>
</evidence>
<dbReference type="InterPro" id="IPR003593">
    <property type="entry name" value="AAA+_ATPase"/>
</dbReference>
<dbReference type="InterPro" id="IPR050221">
    <property type="entry name" value="26S_Proteasome_ATPase"/>
</dbReference>
<dbReference type="GO" id="GO:0005524">
    <property type="term" value="F:ATP binding"/>
    <property type="evidence" value="ECO:0007669"/>
    <property type="project" value="UniProtKB-KW"/>
</dbReference>
<dbReference type="InterPro" id="IPR003959">
    <property type="entry name" value="ATPase_AAA_core"/>
</dbReference>
<evidence type="ECO:0000313" key="6">
    <source>
        <dbReference type="Proteomes" id="UP000234479"/>
    </source>
</evidence>
<dbReference type="Proteomes" id="UP000234479">
    <property type="component" value="Unassembled WGS sequence"/>
</dbReference>
<dbReference type="SUPFAM" id="SSF52540">
    <property type="entry name" value="P-loop containing nucleoside triphosphate hydrolases"/>
    <property type="match status" value="1"/>
</dbReference>
<dbReference type="RefSeq" id="WP_101719148.1">
    <property type="nucleotide sequence ID" value="NZ_PJRS01000034.1"/>
</dbReference>
<sequence length="643" mass="67712">MTGSGAHEDPVLRLAVIAAARILLRRSDPALEAFARSLTSGPAGPLDAAPLAATVTEAADALFADLSQSSHPLGRIARGCGLSAFDLDLLGLALLPCLDDRGRQAIVDIAGQPRLPGGLALRLLLGDDPIPAPARAALWRGPLWRHGLLTLPDPFQPVTERLLDPGSTLLALLDGATPAQLPGGWTARPVDPSPLPDSLTATVEATASRLSASGGPLLHLAGDPERGKGVLAAAARRRKQALTVFDAPVVVGEPPWRDLALVALATDGAGALAVSSTSELAGPVDLPPAPIVLLASPRLHVRTSAADPPPTRVVLPPPDPLEQAEAWRAALPDLTTEEADILANQTWMTRADITALAARAGGMAGVAEARLAHAPPRPVRMATVTTSATSWSRLVVDETTGARLEELIQRYRLRVPVRFRWGMSYAPRGLIALLSGDSGVGKTLAAEAMATRLGLPMVRVDLSLVVSKYIGETEKNLAELFASAEGFAAMLFFDEADALFGKRTAVEDAHDRYANIEVNYLLQRLEAFEGLAVLATNAAQGVDSAFLRRFDLMLSMPRPGPGQRRRLWSAHLPPDRVDEGVDLDLVAERFDLTGGEIRNAALAAAYAAADGPGQITAELLSAAIRNEFAKKGRPAPSWSTGAH</sequence>
<dbReference type="PANTHER" id="PTHR23073">
    <property type="entry name" value="26S PROTEASOME REGULATORY SUBUNIT"/>
    <property type="match status" value="1"/>
</dbReference>
<keyword evidence="3" id="KW-0067">ATP-binding</keyword>
<evidence type="ECO:0000313" key="5">
    <source>
        <dbReference type="EMBL" id="PLR23019.1"/>
    </source>
</evidence>
<dbReference type="Gene3D" id="3.40.50.300">
    <property type="entry name" value="P-loop containing nucleotide triphosphate hydrolases"/>
    <property type="match status" value="1"/>
</dbReference>
<dbReference type="OrthoDB" id="7438987at2"/>
<evidence type="ECO:0000256" key="1">
    <source>
        <dbReference type="ARBA" id="ARBA00006914"/>
    </source>
</evidence>
<dbReference type="EMBL" id="PJRS01000034">
    <property type="protein sequence ID" value="PLR23019.1"/>
    <property type="molecule type" value="Genomic_DNA"/>
</dbReference>
<evidence type="ECO:0000256" key="3">
    <source>
        <dbReference type="ARBA" id="ARBA00022840"/>
    </source>
</evidence>
<comment type="caution">
    <text evidence="5">The sequence shown here is derived from an EMBL/GenBank/DDBJ whole genome shotgun (WGS) entry which is preliminary data.</text>
</comment>
<accession>A0A2N5DAD9</accession>
<name>A0A2N5DAD9_9CAUL</name>
<keyword evidence="6" id="KW-1185">Reference proteome</keyword>
<feature type="domain" description="AAA+ ATPase" evidence="4">
    <location>
        <begin position="428"/>
        <end position="560"/>
    </location>
</feature>
<dbReference type="InterPro" id="IPR027417">
    <property type="entry name" value="P-loop_NTPase"/>
</dbReference>
<dbReference type="GO" id="GO:0016887">
    <property type="term" value="F:ATP hydrolysis activity"/>
    <property type="evidence" value="ECO:0007669"/>
    <property type="project" value="InterPro"/>
</dbReference>
<comment type="similarity">
    <text evidence="1">Belongs to the AAA ATPase family.</text>
</comment>
<proteinExistence type="inferred from homology"/>
<protein>
    <recommendedName>
        <fullName evidence="4">AAA+ ATPase domain-containing protein</fullName>
    </recommendedName>
</protein>
<organism evidence="5 6">
    <name type="scientific">Caulobacter zeae</name>
    <dbReference type="NCBI Taxonomy" id="2055137"/>
    <lineage>
        <taxon>Bacteria</taxon>
        <taxon>Pseudomonadati</taxon>
        <taxon>Pseudomonadota</taxon>
        <taxon>Alphaproteobacteria</taxon>
        <taxon>Caulobacterales</taxon>
        <taxon>Caulobacteraceae</taxon>
        <taxon>Caulobacter</taxon>
    </lineage>
</organism>
<keyword evidence="2" id="KW-0547">Nucleotide-binding</keyword>
<gene>
    <name evidence="5" type="ORF">SGCZBJ_16830</name>
</gene>
<dbReference type="AlphaFoldDB" id="A0A2N5DAD9"/>